<evidence type="ECO:0000259" key="9">
    <source>
        <dbReference type="PROSITE" id="PS51918"/>
    </source>
</evidence>
<dbReference type="KEGG" id="carl:PXC00_09655"/>
<dbReference type="InterPro" id="IPR007197">
    <property type="entry name" value="rSAM"/>
</dbReference>
<gene>
    <name evidence="10" type="primary">hydE</name>
    <name evidence="10" type="ORF">PXC00_09655</name>
</gene>
<dbReference type="GO" id="GO:0046872">
    <property type="term" value="F:metal ion binding"/>
    <property type="evidence" value="ECO:0007669"/>
    <property type="project" value="UniProtKB-KW"/>
</dbReference>
<dbReference type="CDD" id="cd01335">
    <property type="entry name" value="Radical_SAM"/>
    <property type="match status" value="1"/>
</dbReference>
<dbReference type="GO" id="GO:0044272">
    <property type="term" value="P:sulfur compound biosynthetic process"/>
    <property type="evidence" value="ECO:0007669"/>
    <property type="project" value="UniProtKB-ARBA"/>
</dbReference>
<dbReference type="SMART" id="SM00729">
    <property type="entry name" value="Elp3"/>
    <property type="match status" value="1"/>
</dbReference>
<dbReference type="SMART" id="SM00876">
    <property type="entry name" value="BATS"/>
    <property type="match status" value="1"/>
</dbReference>
<dbReference type="InterPro" id="IPR010722">
    <property type="entry name" value="BATS_dom"/>
</dbReference>
<evidence type="ECO:0000256" key="4">
    <source>
        <dbReference type="ARBA" id="ARBA00023004"/>
    </source>
</evidence>
<dbReference type="SFLD" id="SFLDG01082">
    <property type="entry name" value="B12-binding_domain_containing"/>
    <property type="match status" value="1"/>
</dbReference>
<sequence length="355" mass="40012">MNTASKKLIDTLAETHTLGRQALLELLQDTSAETAQYLFAKARNARHRVYGHDVYMRGLIEFTNFCKNDCYYCGIRRSNAQAQRYRLTPEQILECCDAGYELGFRTYVLQGGEDPYFTDERIATLVRRIKQRHPDCAVTLSIGEKSRESYALYRAAGADRYLLRHETANAAHYAKLHPPELSLENRKRCLRNLKALGYQVGCGFMVGSPYQTVECLAEDLLFTKELNPHMVGIGPFIPQHQTPFADKPAGTLEQTLFLLGVLRLLLPNVLLPATTALGTIHPQGRELGILAGANVVMPNLSPVSVRKKYMLYDNKICTGEEAAECRLCLARRMERIGYQLTVSRGDYLHSSSYSH</sequence>
<keyword evidence="3" id="KW-0479">Metal-binding</keyword>
<reference evidence="11" key="1">
    <citation type="submission" date="2024-06" db="EMBL/GenBank/DDBJ databases">
        <title>Caproicibacterium argilliputei sp. nov, a novel caproic acid producing anaerobic bacterium isolated from pit mud.</title>
        <authorList>
            <person name="Zeng C."/>
        </authorList>
    </citation>
    <scope>NUCLEOTIDE SEQUENCE [LARGE SCALE GENOMIC DNA]</scope>
    <source>
        <strain evidence="11">ZCY20-5</strain>
    </source>
</reference>
<dbReference type="PIRSF" id="PIRSF004762">
    <property type="entry name" value="CHP00423"/>
    <property type="match status" value="1"/>
</dbReference>
<keyword evidence="4 7" id="KW-0408">Iron</keyword>
<feature type="binding site" evidence="8">
    <location>
        <position position="166"/>
    </location>
    <ligand>
        <name>S-adenosyl-L-methionine</name>
        <dbReference type="ChEBI" id="CHEBI:59789"/>
    </ligand>
</feature>
<dbReference type="SFLD" id="SFLDF00348">
    <property type="entry name" value="FeFe_hydrogenase_maturase_(Hyd"/>
    <property type="match status" value="1"/>
</dbReference>
<evidence type="ECO:0000313" key="11">
    <source>
        <dbReference type="Proteomes" id="UP001300604"/>
    </source>
</evidence>
<dbReference type="InterPro" id="IPR013785">
    <property type="entry name" value="Aldolase_TIM"/>
</dbReference>
<evidence type="ECO:0000256" key="8">
    <source>
        <dbReference type="PIRSR" id="PIRSR004762-2"/>
    </source>
</evidence>
<accession>A0AA97D8Y3</accession>
<reference evidence="10 11" key="2">
    <citation type="submission" date="2024-06" db="EMBL/GenBank/DDBJ databases">
        <title>Caproicibacterium argilliputei sp. nov, a novel caproic acid producing anaerobic bacterium isolated from pit mud.</title>
        <authorList>
            <person name="Xia S."/>
        </authorList>
    </citation>
    <scope>NUCLEOTIDE SEQUENCE [LARGE SCALE GENOMIC DNA]</scope>
    <source>
        <strain evidence="10 11">ZCY20-5</strain>
    </source>
</reference>
<keyword evidence="11" id="KW-1185">Reference proteome</keyword>
<keyword evidence="5 7" id="KW-0411">Iron-sulfur</keyword>
<dbReference type="InterPro" id="IPR058240">
    <property type="entry name" value="rSAM_sf"/>
</dbReference>
<evidence type="ECO:0000256" key="7">
    <source>
        <dbReference type="PIRSR" id="PIRSR004762-1"/>
    </source>
</evidence>
<evidence type="ECO:0000256" key="6">
    <source>
        <dbReference type="ARBA" id="ARBA00034078"/>
    </source>
</evidence>
<feature type="binding site" evidence="7">
    <location>
        <position position="73"/>
    </location>
    <ligand>
        <name>[4Fe-4S] cluster</name>
        <dbReference type="ChEBI" id="CHEBI:49883"/>
        <note>4Fe-4S-S-AdoMet</note>
    </ligand>
</feature>
<reference evidence="11" key="3">
    <citation type="submission" date="2024-06" db="EMBL/GenBank/DDBJ databases">
        <authorList>
            <person name="Zeng C."/>
        </authorList>
    </citation>
    <scope>NUCLEOTIDE SEQUENCE [LARGE SCALE GENOMIC DNA]</scope>
    <source>
        <strain evidence="11">ZCY20-5</strain>
    </source>
</reference>
<dbReference type="SFLD" id="SFLDG01280">
    <property type="entry name" value="HydE/PylB-like"/>
    <property type="match status" value="1"/>
</dbReference>
<evidence type="ECO:0000256" key="3">
    <source>
        <dbReference type="ARBA" id="ARBA00022723"/>
    </source>
</evidence>
<dbReference type="GO" id="GO:0016740">
    <property type="term" value="F:transferase activity"/>
    <property type="evidence" value="ECO:0007669"/>
    <property type="project" value="TreeGrafter"/>
</dbReference>
<dbReference type="AlphaFoldDB" id="A0AA97D8Y3"/>
<keyword evidence="1 7" id="KW-0004">4Fe-4S</keyword>
<dbReference type="SFLD" id="SFLDS00029">
    <property type="entry name" value="Radical_SAM"/>
    <property type="match status" value="1"/>
</dbReference>
<dbReference type="EMBL" id="CP135996">
    <property type="protein sequence ID" value="WOC31484.1"/>
    <property type="molecule type" value="Genomic_DNA"/>
</dbReference>
<evidence type="ECO:0000313" key="10">
    <source>
        <dbReference type="EMBL" id="WOC31484.1"/>
    </source>
</evidence>
<keyword evidence="2 7" id="KW-0949">S-adenosyl-L-methionine</keyword>
<dbReference type="GO" id="GO:0042364">
    <property type="term" value="P:water-soluble vitamin biosynthetic process"/>
    <property type="evidence" value="ECO:0007669"/>
    <property type="project" value="UniProtKB-ARBA"/>
</dbReference>
<dbReference type="RefSeq" id="WP_275845344.1">
    <property type="nucleotide sequence ID" value="NZ_CP135996.1"/>
</dbReference>
<comment type="cofactor">
    <cofactor evidence="6">
        <name>[2Fe-2S] cluster</name>
        <dbReference type="ChEBI" id="CHEBI:190135"/>
    </cofactor>
</comment>
<organism evidence="10 11">
    <name type="scientific">Caproicibacterium argilliputei</name>
    <dbReference type="NCBI Taxonomy" id="3030016"/>
    <lineage>
        <taxon>Bacteria</taxon>
        <taxon>Bacillati</taxon>
        <taxon>Bacillota</taxon>
        <taxon>Clostridia</taxon>
        <taxon>Eubacteriales</taxon>
        <taxon>Oscillospiraceae</taxon>
        <taxon>Caproicibacterium</taxon>
    </lineage>
</organism>
<dbReference type="InterPro" id="IPR034422">
    <property type="entry name" value="HydE/PylB-like"/>
</dbReference>
<feature type="binding site" evidence="8">
    <location>
        <position position="141"/>
    </location>
    <ligand>
        <name>(3R)-3-methyl-D-ornithine</name>
        <dbReference type="ChEBI" id="CHEBI:64642"/>
    </ligand>
</feature>
<name>A0AA97D8Y3_9FIRM</name>
<dbReference type="PANTHER" id="PTHR43726">
    <property type="entry name" value="3-METHYLORNITHINE SYNTHASE"/>
    <property type="match status" value="1"/>
</dbReference>
<proteinExistence type="predicted"/>
<dbReference type="SFLD" id="SFLDG01060">
    <property type="entry name" value="BATS_domain_containing"/>
    <property type="match status" value="1"/>
</dbReference>
<dbReference type="NCBIfam" id="TIGR03956">
    <property type="entry name" value="rSAM_HydE"/>
    <property type="match status" value="1"/>
</dbReference>
<feature type="domain" description="Radical SAM core" evidence="9">
    <location>
        <begin position="52"/>
        <end position="274"/>
    </location>
</feature>
<dbReference type="InterPro" id="IPR024021">
    <property type="entry name" value="FeFe-hyd_HydE_rSAM"/>
</dbReference>
<dbReference type="Proteomes" id="UP001300604">
    <property type="component" value="Chromosome"/>
</dbReference>
<dbReference type="InterPro" id="IPR006638">
    <property type="entry name" value="Elp3/MiaA/NifB-like_rSAM"/>
</dbReference>
<dbReference type="Pfam" id="PF04055">
    <property type="entry name" value="Radical_SAM"/>
    <property type="match status" value="1"/>
</dbReference>
<protein>
    <submittedName>
        <fullName evidence="10">[FeFe] hydrogenase H-cluster radical SAM maturase HydE</fullName>
    </submittedName>
</protein>
<dbReference type="GO" id="GO:0051539">
    <property type="term" value="F:4 iron, 4 sulfur cluster binding"/>
    <property type="evidence" value="ECO:0007669"/>
    <property type="project" value="UniProtKB-KW"/>
</dbReference>
<dbReference type="SUPFAM" id="SSF102114">
    <property type="entry name" value="Radical SAM enzymes"/>
    <property type="match status" value="1"/>
</dbReference>
<dbReference type="Gene3D" id="3.20.20.70">
    <property type="entry name" value="Aldolase class I"/>
    <property type="match status" value="1"/>
</dbReference>
<feature type="binding site" evidence="7">
    <location>
        <position position="70"/>
    </location>
    <ligand>
        <name>[4Fe-4S] cluster</name>
        <dbReference type="ChEBI" id="CHEBI:49883"/>
        <note>4Fe-4S-S-AdoMet</note>
    </ligand>
</feature>
<feature type="binding site" evidence="7">
    <location>
        <position position="66"/>
    </location>
    <ligand>
        <name>[4Fe-4S] cluster</name>
        <dbReference type="ChEBI" id="CHEBI:49883"/>
        <note>4Fe-4S-S-AdoMet</note>
    </ligand>
</feature>
<dbReference type="PANTHER" id="PTHR43726:SF1">
    <property type="entry name" value="BIOTIN SYNTHASE"/>
    <property type="match status" value="1"/>
</dbReference>
<dbReference type="PROSITE" id="PS51918">
    <property type="entry name" value="RADICAL_SAM"/>
    <property type="match status" value="1"/>
</dbReference>
<evidence type="ECO:0000256" key="5">
    <source>
        <dbReference type="ARBA" id="ARBA00023014"/>
    </source>
</evidence>
<feature type="binding site" evidence="8">
    <location>
        <position position="186"/>
    </location>
    <ligand>
        <name>S-adenosyl-L-methionine</name>
        <dbReference type="ChEBI" id="CHEBI:59789"/>
    </ligand>
</feature>
<comment type="cofactor">
    <cofactor evidence="7">
        <name>[4Fe-4S] cluster</name>
        <dbReference type="ChEBI" id="CHEBI:49883"/>
    </cofactor>
    <text evidence="7">Binds 1 [4Fe-4S] cluster. The cluster is coordinated with 3 cysteines and an exchangeable S-adenosyl-L-methionine.</text>
</comment>
<evidence type="ECO:0000256" key="1">
    <source>
        <dbReference type="ARBA" id="ARBA00022485"/>
    </source>
</evidence>
<evidence type="ECO:0000256" key="2">
    <source>
        <dbReference type="ARBA" id="ARBA00022691"/>
    </source>
</evidence>